<evidence type="ECO:0000313" key="2">
    <source>
        <dbReference type="EMBL" id="EMR69629.1"/>
    </source>
</evidence>
<dbReference type="OMA" id="SNLRTWA"/>
<accession>M7ST09</accession>
<feature type="region of interest" description="Disordered" evidence="1">
    <location>
        <begin position="270"/>
        <end position="298"/>
    </location>
</feature>
<dbReference type="OrthoDB" id="66964at2759"/>
<protein>
    <submittedName>
        <fullName evidence="2">Uncharacterized protein</fullName>
    </submittedName>
</protein>
<proteinExistence type="predicted"/>
<gene>
    <name evidence="2" type="ORF">UCREL1_3344</name>
</gene>
<dbReference type="HOGENOM" id="CLU_054584_0_0_1"/>
<dbReference type="EMBL" id="KB706043">
    <property type="protein sequence ID" value="EMR69629.1"/>
    <property type="molecule type" value="Genomic_DNA"/>
</dbReference>
<evidence type="ECO:0000313" key="3">
    <source>
        <dbReference type="Proteomes" id="UP000012174"/>
    </source>
</evidence>
<sequence length="327" mass="35604">MIPPIDEDVLKNNPDFERVYKKVTGALLNPDGSTRDDAVAKKRESQQQQQPPTQTPLPPELLEILFLLPPLLREAPSLPAPSLALLLTTAPLSHLPTHFPILLSHLSSHLTTTATTLARILHPSTNSSYIHRTIATLPATTTTLLANLTSTQTALTTSRLHATATLKAALDKNTRAVAQLLRLLETKHGPAARSTALRAEMAALDAQTWSLAAQALRWDATASWYPAEARGALAGYQRHLGGARMRMADAVRVREAELAEFGVVVVMHGEEGDEGDGGQDEGRSAGNHNNNNMSQKEKTLREMARVYNEMEGKMVEVKADLERLGMS</sequence>
<organism evidence="2 3">
    <name type="scientific">Eutypa lata (strain UCR-EL1)</name>
    <name type="common">Grapevine dieback disease fungus</name>
    <name type="synonym">Eutypa armeniacae</name>
    <dbReference type="NCBI Taxonomy" id="1287681"/>
    <lineage>
        <taxon>Eukaryota</taxon>
        <taxon>Fungi</taxon>
        <taxon>Dikarya</taxon>
        <taxon>Ascomycota</taxon>
        <taxon>Pezizomycotina</taxon>
        <taxon>Sordariomycetes</taxon>
        <taxon>Xylariomycetidae</taxon>
        <taxon>Xylariales</taxon>
        <taxon>Diatrypaceae</taxon>
        <taxon>Eutypa</taxon>
    </lineage>
</organism>
<reference evidence="3" key="1">
    <citation type="journal article" date="2013" name="Genome Announc.">
        <title>Draft genome sequence of the grapevine dieback fungus Eutypa lata UCR-EL1.</title>
        <authorList>
            <person name="Blanco-Ulate B."/>
            <person name="Rolshausen P.E."/>
            <person name="Cantu D."/>
        </authorList>
    </citation>
    <scope>NUCLEOTIDE SEQUENCE [LARGE SCALE GENOMIC DNA]</scope>
    <source>
        <strain evidence="3">UCR-EL1</strain>
    </source>
</reference>
<feature type="region of interest" description="Disordered" evidence="1">
    <location>
        <begin position="27"/>
        <end position="58"/>
    </location>
</feature>
<dbReference type="STRING" id="1287681.M7ST09"/>
<name>M7ST09_EUTLA</name>
<keyword evidence="3" id="KW-1185">Reference proteome</keyword>
<evidence type="ECO:0000256" key="1">
    <source>
        <dbReference type="SAM" id="MobiDB-lite"/>
    </source>
</evidence>
<dbReference type="KEGG" id="ela:UCREL1_3344"/>
<dbReference type="Proteomes" id="UP000012174">
    <property type="component" value="Unassembled WGS sequence"/>
</dbReference>
<feature type="compositionally biased region" description="Basic and acidic residues" evidence="1">
    <location>
        <begin position="33"/>
        <end position="45"/>
    </location>
</feature>
<dbReference type="AlphaFoldDB" id="M7ST09"/>
<dbReference type="eggNOG" id="ENOG502S7PS">
    <property type="taxonomic scope" value="Eukaryota"/>
</dbReference>